<comment type="similarity">
    <text evidence="1">Belongs to the short-chain dehydrogenases/reductases (SDR) family.</text>
</comment>
<dbReference type="PRINTS" id="PR00081">
    <property type="entry name" value="GDHRDH"/>
</dbReference>
<dbReference type="InterPro" id="IPR050259">
    <property type="entry name" value="SDR"/>
</dbReference>
<dbReference type="OrthoDB" id="9793325at2"/>
<dbReference type="EMBL" id="CP029788">
    <property type="protein sequence ID" value="AWT47158.1"/>
    <property type="molecule type" value="Genomic_DNA"/>
</dbReference>
<keyword evidence="2" id="KW-0560">Oxidoreductase</keyword>
<dbReference type="InterPro" id="IPR020904">
    <property type="entry name" value="Sc_DH/Rdtase_CS"/>
</dbReference>
<keyword evidence="4" id="KW-1185">Reference proteome</keyword>
<dbReference type="PANTHER" id="PTHR42879">
    <property type="entry name" value="3-OXOACYL-(ACYL-CARRIER-PROTEIN) REDUCTASE"/>
    <property type="match status" value="1"/>
</dbReference>
<dbReference type="RefSeq" id="WP_110635221.1">
    <property type="nucleotide sequence ID" value="NZ_CP029788.1"/>
</dbReference>
<accession>A0A2U9PE02</accession>
<protein>
    <submittedName>
        <fullName evidence="3">Oxidoreductase</fullName>
    </submittedName>
</protein>
<dbReference type="GO" id="GO:0016491">
    <property type="term" value="F:oxidoreductase activity"/>
    <property type="evidence" value="ECO:0007669"/>
    <property type="project" value="UniProtKB-KW"/>
</dbReference>
<dbReference type="InterPro" id="IPR002347">
    <property type="entry name" value="SDR_fam"/>
</dbReference>
<dbReference type="Pfam" id="PF13561">
    <property type="entry name" value="adh_short_C2"/>
    <property type="match status" value="1"/>
</dbReference>
<dbReference type="InterPro" id="IPR036291">
    <property type="entry name" value="NAD(P)-bd_dom_sf"/>
</dbReference>
<dbReference type="SUPFAM" id="SSF51735">
    <property type="entry name" value="NAD(P)-binding Rossmann-fold domains"/>
    <property type="match status" value="1"/>
</dbReference>
<dbReference type="AlphaFoldDB" id="A0A2U9PE02"/>
<dbReference type="Gene3D" id="3.40.50.720">
    <property type="entry name" value="NAD(P)-binding Rossmann-like Domain"/>
    <property type="match status" value="1"/>
</dbReference>
<evidence type="ECO:0000256" key="2">
    <source>
        <dbReference type="ARBA" id="ARBA00023002"/>
    </source>
</evidence>
<dbReference type="PROSITE" id="PS00061">
    <property type="entry name" value="ADH_SHORT"/>
    <property type="match status" value="1"/>
</dbReference>
<organism evidence="3 4">
    <name type="scientific">Streptomyces actuosus</name>
    <dbReference type="NCBI Taxonomy" id="1885"/>
    <lineage>
        <taxon>Bacteria</taxon>
        <taxon>Bacillati</taxon>
        <taxon>Actinomycetota</taxon>
        <taxon>Actinomycetes</taxon>
        <taxon>Kitasatosporales</taxon>
        <taxon>Streptomycetaceae</taxon>
        <taxon>Streptomyces</taxon>
    </lineage>
</organism>
<name>A0A2U9PE02_STRAS</name>
<dbReference type="CDD" id="cd05233">
    <property type="entry name" value="SDR_c"/>
    <property type="match status" value="1"/>
</dbReference>
<dbReference type="FunFam" id="3.40.50.720:FF:000084">
    <property type="entry name" value="Short-chain dehydrogenase reductase"/>
    <property type="match status" value="1"/>
</dbReference>
<gene>
    <name evidence="3" type="ORF">DMT42_36185</name>
</gene>
<proteinExistence type="inferred from homology"/>
<reference evidence="3 4" key="1">
    <citation type="submission" date="2018-06" db="EMBL/GenBank/DDBJ databases">
        <title>The complete genome sequence of a nosiheptide producer Streptomyces actuosus ATCC 25421: deducing the ability of producing a new class III lantibiotics.</title>
        <authorList>
            <person name="Liu W."/>
            <person name="Sun F."/>
            <person name="Hu Y."/>
        </authorList>
    </citation>
    <scope>NUCLEOTIDE SEQUENCE [LARGE SCALE GENOMIC DNA]</scope>
    <source>
        <strain evidence="3 4">ATCC 25421</strain>
    </source>
</reference>
<evidence type="ECO:0000256" key="1">
    <source>
        <dbReference type="ARBA" id="ARBA00006484"/>
    </source>
</evidence>
<evidence type="ECO:0000313" key="4">
    <source>
        <dbReference type="Proteomes" id="UP000247634"/>
    </source>
</evidence>
<dbReference type="KEGG" id="sact:DMT42_36185"/>
<dbReference type="Proteomes" id="UP000247634">
    <property type="component" value="Chromosome"/>
</dbReference>
<evidence type="ECO:0000313" key="3">
    <source>
        <dbReference type="EMBL" id="AWT47158.1"/>
    </source>
</evidence>
<sequence length="264" mass="28091">MQIDLTGRTALVTGSTQGIGAAIAAGLARAGARVAVNGRSEERVREAVDRLRGEVPGADLVPAAADVSTAEGADRLAQSLPDVDVLVNNLGVFGSADALEISDAEWRRYFEVNVLAAVRLTRMFLPGMMERGWGRVQYIASDSAVVVPAEMIHYGMTKTSLLAVSRGFAKKAAGTGVTVNSVLAGPTHTGGVEDFVYELVDRSLPWDEAQRAFMREHRPQSLLQRLIEPEEIAHMVVYLSSDQASATTGGALRVDGGYVDAILP</sequence>
<dbReference type="GO" id="GO:0032787">
    <property type="term" value="P:monocarboxylic acid metabolic process"/>
    <property type="evidence" value="ECO:0007669"/>
    <property type="project" value="UniProtKB-ARBA"/>
</dbReference>